<dbReference type="InterPro" id="IPR008565">
    <property type="entry name" value="TtsA-like_GH18_dom"/>
</dbReference>
<feature type="domain" description="TtsA-like Glycoside hydrolase family 108" evidence="1">
    <location>
        <begin position="10"/>
        <end position="102"/>
    </location>
</feature>
<keyword evidence="4" id="KW-1185">Reference proteome</keyword>
<dbReference type="Pfam" id="PF09374">
    <property type="entry name" value="PG_binding_3"/>
    <property type="match status" value="1"/>
</dbReference>
<dbReference type="Pfam" id="PF05838">
    <property type="entry name" value="Glyco_hydro_108"/>
    <property type="match status" value="1"/>
</dbReference>
<dbReference type="InterPro" id="IPR023346">
    <property type="entry name" value="Lysozyme-like_dom_sf"/>
</dbReference>
<evidence type="ECO:0000259" key="1">
    <source>
        <dbReference type="Pfam" id="PF05838"/>
    </source>
</evidence>
<dbReference type="RefSeq" id="WP_091393068.1">
    <property type="nucleotide sequence ID" value="NZ_FNQY01000002.1"/>
</dbReference>
<gene>
    <name evidence="3" type="ORF">SAMN05192529_102128</name>
</gene>
<proteinExistence type="predicted"/>
<evidence type="ECO:0000313" key="3">
    <source>
        <dbReference type="EMBL" id="SDZ82005.1"/>
    </source>
</evidence>
<organism evidence="3 4">
    <name type="scientific">Arachidicoccus rhizosphaerae</name>
    <dbReference type="NCBI Taxonomy" id="551991"/>
    <lineage>
        <taxon>Bacteria</taxon>
        <taxon>Pseudomonadati</taxon>
        <taxon>Bacteroidota</taxon>
        <taxon>Chitinophagia</taxon>
        <taxon>Chitinophagales</taxon>
        <taxon>Chitinophagaceae</taxon>
        <taxon>Arachidicoccus</taxon>
    </lineage>
</organism>
<dbReference type="STRING" id="551991.SAMN05192529_102128"/>
<evidence type="ECO:0000313" key="4">
    <source>
        <dbReference type="Proteomes" id="UP000199041"/>
    </source>
</evidence>
<feature type="domain" description="Peptidoglycan binding" evidence="2">
    <location>
        <begin position="106"/>
        <end position="183"/>
    </location>
</feature>
<name>A0A1H3W4G3_9BACT</name>
<dbReference type="EMBL" id="FNQY01000002">
    <property type="protein sequence ID" value="SDZ82005.1"/>
    <property type="molecule type" value="Genomic_DNA"/>
</dbReference>
<dbReference type="Gene3D" id="1.20.141.10">
    <property type="entry name" value="Chitosanase, subunit A, domain 1"/>
    <property type="match status" value="1"/>
</dbReference>
<evidence type="ECO:0000259" key="2">
    <source>
        <dbReference type="Pfam" id="PF09374"/>
    </source>
</evidence>
<protein>
    <submittedName>
        <fullName evidence="3">Predicted Peptidoglycan domain-containing protein</fullName>
    </submittedName>
</protein>
<dbReference type="SUPFAM" id="SSF53955">
    <property type="entry name" value="Lysozyme-like"/>
    <property type="match status" value="1"/>
</dbReference>
<dbReference type="OrthoDB" id="672438at2"/>
<dbReference type="InterPro" id="IPR018537">
    <property type="entry name" value="Peptidoglycan-bd_3"/>
</dbReference>
<dbReference type="Proteomes" id="UP000199041">
    <property type="component" value="Unassembled WGS sequence"/>
</dbReference>
<reference evidence="3 4" key="1">
    <citation type="submission" date="2016-10" db="EMBL/GenBank/DDBJ databases">
        <authorList>
            <person name="de Groot N.N."/>
        </authorList>
    </citation>
    <scope>NUCLEOTIDE SEQUENCE [LARGE SCALE GENOMIC DNA]</scope>
    <source>
        <strain evidence="3 4">Vu-144</strain>
    </source>
</reference>
<sequence>MTYNEIFQQLVVETEGFYSNDKNDPGGETVFGLTRVADPDWQGWAIVNQYRTKSGFPKNLPYDVLRAMAAPYYKAKYWDYAQLDKLPESVAYEVFDQSVNMGKGRAIRNLQIALNILNHQGKDYPDLIEDGIFGPNTMNAVLKNKNPEAVAKYMNSFQGEYYKDLAKKNPKFEDFTNGWGKRL</sequence>
<accession>A0A1H3W4G3</accession>
<dbReference type="AlphaFoldDB" id="A0A1H3W4G3"/>